<dbReference type="InterPro" id="IPR001917">
    <property type="entry name" value="Aminotrans_II_pyridoxalP_BS"/>
</dbReference>
<evidence type="ECO:0000256" key="2">
    <source>
        <dbReference type="ARBA" id="ARBA00005011"/>
    </source>
</evidence>
<dbReference type="SUPFAM" id="SSF53383">
    <property type="entry name" value="PLP-dependent transferases"/>
    <property type="match status" value="1"/>
</dbReference>
<dbReference type="EMBL" id="LIYD01000005">
    <property type="protein sequence ID" value="KOS05702.1"/>
    <property type="molecule type" value="Genomic_DNA"/>
</dbReference>
<comment type="cofactor">
    <cofactor evidence="1 12">
        <name>pyridoxal 5'-phosphate</name>
        <dbReference type="ChEBI" id="CHEBI:597326"/>
    </cofactor>
</comment>
<evidence type="ECO:0000256" key="4">
    <source>
        <dbReference type="ARBA" id="ARBA00007970"/>
    </source>
</evidence>
<comment type="pathway">
    <text evidence="3">Lipid metabolism.</text>
</comment>
<dbReference type="Pfam" id="PF00155">
    <property type="entry name" value="Aminotran_1_2"/>
    <property type="match status" value="1"/>
</dbReference>
<evidence type="ECO:0000313" key="14">
    <source>
        <dbReference type="EMBL" id="KOS05702.1"/>
    </source>
</evidence>
<dbReference type="HAMAP" id="MF_01023">
    <property type="entry name" value="HisC_aminotrans_2"/>
    <property type="match status" value="1"/>
</dbReference>
<dbReference type="InterPro" id="IPR015421">
    <property type="entry name" value="PyrdxlP-dep_Trfase_major"/>
</dbReference>
<dbReference type="Gene3D" id="3.90.1150.10">
    <property type="entry name" value="Aspartate Aminotransferase, domain 1"/>
    <property type="match status" value="1"/>
</dbReference>
<comment type="pathway">
    <text evidence="2 12">Amino-acid biosynthesis; L-histidine biosynthesis; L-histidine from 5-phospho-alpha-D-ribose 1-diphosphate: step 7/9.</text>
</comment>
<keyword evidence="15" id="KW-1185">Reference proteome</keyword>
<evidence type="ECO:0000256" key="1">
    <source>
        <dbReference type="ARBA" id="ARBA00001933"/>
    </source>
</evidence>
<accession>A0A0M9VHL8</accession>
<sequence length="340" mass="37048">MFNLTNIVRPNIVALQPYSSARDEFEGSEGIFLDANENPFGILNRYPDPLQKQLKQRLGEIKGIDSQNTFIGNGSDEAIDLCLRIFCEPGKDKVLTFSPTYGMYQVAADINNVELITLPLNGNFQVDFEQSLPLLQDETLKIIFICSPNNPTGNTVDGIETLLQNFSGVVVVDEAYADFNDASLLGRLAQYPNLIILQTLSKAWGLAAARVGMAFASTEIIKLFNKVKPPYNISSLNYTAAIQALADTQGFESRKALLISEREKLALALAELPLVTTVYPSDANFILIAVTDADAVYNTLAQEGIIIRNRSKVVPGGLRISIGTPAENATLVTALKNLSA</sequence>
<evidence type="ECO:0000256" key="6">
    <source>
        <dbReference type="ARBA" id="ARBA00022576"/>
    </source>
</evidence>
<keyword evidence="10 12" id="KW-0368">Histidine biosynthesis</keyword>
<dbReference type="GO" id="GO:0000105">
    <property type="term" value="P:L-histidine biosynthetic process"/>
    <property type="evidence" value="ECO:0007669"/>
    <property type="project" value="UniProtKB-UniRule"/>
</dbReference>
<dbReference type="AlphaFoldDB" id="A0A0M9VHL8"/>
<dbReference type="InterPro" id="IPR015424">
    <property type="entry name" value="PyrdxlP-dep_Trfase"/>
</dbReference>
<evidence type="ECO:0000256" key="3">
    <source>
        <dbReference type="ARBA" id="ARBA00005189"/>
    </source>
</evidence>
<dbReference type="NCBIfam" id="TIGR01141">
    <property type="entry name" value="hisC"/>
    <property type="match status" value="1"/>
</dbReference>
<feature type="modified residue" description="N6-(pyridoxal phosphate)lysine" evidence="12">
    <location>
        <position position="202"/>
    </location>
</feature>
<dbReference type="GO" id="GO:0030170">
    <property type="term" value="F:pyridoxal phosphate binding"/>
    <property type="evidence" value="ECO:0007669"/>
    <property type="project" value="InterPro"/>
</dbReference>
<dbReference type="Proteomes" id="UP000037755">
    <property type="component" value="Unassembled WGS sequence"/>
</dbReference>
<dbReference type="CDD" id="cd00609">
    <property type="entry name" value="AAT_like"/>
    <property type="match status" value="1"/>
</dbReference>
<dbReference type="InterPro" id="IPR015422">
    <property type="entry name" value="PyrdxlP-dep_Trfase_small"/>
</dbReference>
<dbReference type="PROSITE" id="PS00599">
    <property type="entry name" value="AA_TRANSFER_CLASS_2"/>
    <property type="match status" value="1"/>
</dbReference>
<evidence type="ECO:0000256" key="8">
    <source>
        <dbReference type="ARBA" id="ARBA00022679"/>
    </source>
</evidence>
<dbReference type="PATRIC" id="fig|1202724.3.peg.1322"/>
<keyword evidence="9 12" id="KW-0663">Pyridoxal phosphate</keyword>
<keyword evidence="6 12" id="KW-0032">Aminotransferase</keyword>
<feature type="domain" description="Aminotransferase class I/classII large" evidence="13">
    <location>
        <begin position="39"/>
        <end position="335"/>
    </location>
</feature>
<dbReference type="InterPro" id="IPR005861">
    <property type="entry name" value="HisP_aminotrans"/>
</dbReference>
<evidence type="ECO:0000256" key="9">
    <source>
        <dbReference type="ARBA" id="ARBA00022898"/>
    </source>
</evidence>
<protein>
    <recommendedName>
        <fullName evidence="12">Histidinol-phosphate aminotransferase</fullName>
        <ecNumber evidence="12">2.6.1.9</ecNumber>
    </recommendedName>
    <alternativeName>
        <fullName evidence="12">Imidazole acetol-phosphate transaminase</fullName>
    </alternativeName>
</protein>
<keyword evidence="7 12" id="KW-0028">Amino-acid biosynthesis</keyword>
<dbReference type="STRING" id="1202724.AM493_06370"/>
<comment type="caution">
    <text evidence="14">The sequence shown here is derived from an EMBL/GenBank/DDBJ whole genome shotgun (WGS) entry which is preliminary data.</text>
</comment>
<dbReference type="UniPathway" id="UPA00031">
    <property type="reaction ID" value="UER00012"/>
</dbReference>
<dbReference type="Gene3D" id="3.40.640.10">
    <property type="entry name" value="Type I PLP-dependent aspartate aminotransferase-like (Major domain)"/>
    <property type="match status" value="1"/>
</dbReference>
<dbReference type="InterPro" id="IPR004839">
    <property type="entry name" value="Aminotransferase_I/II_large"/>
</dbReference>
<dbReference type="PANTHER" id="PTHR42885:SF2">
    <property type="entry name" value="HISTIDINOL-PHOSPHATE AMINOTRANSFERASE"/>
    <property type="match status" value="1"/>
</dbReference>
<evidence type="ECO:0000259" key="13">
    <source>
        <dbReference type="Pfam" id="PF00155"/>
    </source>
</evidence>
<dbReference type="PANTHER" id="PTHR42885">
    <property type="entry name" value="HISTIDINOL-PHOSPHATE AMINOTRANSFERASE-RELATED"/>
    <property type="match status" value="1"/>
</dbReference>
<reference evidence="14 15" key="1">
    <citation type="submission" date="2015-08" db="EMBL/GenBank/DDBJ databases">
        <title>Whole genome sequence of Flavobacterium akiainvivens IK-1T, from decaying Wikstroemia oahuensis, an endemic Hawaiian shrub.</title>
        <authorList>
            <person name="Wan X."/>
            <person name="Hou S."/>
            <person name="Saito J."/>
            <person name="Donachie S."/>
        </authorList>
    </citation>
    <scope>NUCLEOTIDE SEQUENCE [LARGE SCALE GENOMIC DNA]</scope>
    <source>
        <strain evidence="14 15">IK-1</strain>
    </source>
</reference>
<evidence type="ECO:0000313" key="15">
    <source>
        <dbReference type="Proteomes" id="UP000037755"/>
    </source>
</evidence>
<keyword evidence="8 12" id="KW-0808">Transferase</keyword>
<dbReference type="RefSeq" id="WP_054406910.1">
    <property type="nucleotide sequence ID" value="NZ_FOYA01000003.1"/>
</dbReference>
<evidence type="ECO:0000256" key="11">
    <source>
        <dbReference type="ARBA" id="ARBA00047481"/>
    </source>
</evidence>
<dbReference type="OrthoDB" id="9813612at2"/>
<evidence type="ECO:0000256" key="12">
    <source>
        <dbReference type="HAMAP-Rule" id="MF_01023"/>
    </source>
</evidence>
<comment type="subunit">
    <text evidence="5 12">Homodimer.</text>
</comment>
<name>A0A0M9VHL8_9FLAO</name>
<comment type="similarity">
    <text evidence="4 12">Belongs to the class-II pyridoxal-phosphate-dependent aminotransferase family. Histidinol-phosphate aminotransferase subfamily.</text>
</comment>
<evidence type="ECO:0000256" key="5">
    <source>
        <dbReference type="ARBA" id="ARBA00011738"/>
    </source>
</evidence>
<organism evidence="14 15">
    <name type="scientific">Flavobacterium akiainvivens</name>
    <dbReference type="NCBI Taxonomy" id="1202724"/>
    <lineage>
        <taxon>Bacteria</taxon>
        <taxon>Pseudomonadati</taxon>
        <taxon>Bacteroidota</taxon>
        <taxon>Flavobacteriia</taxon>
        <taxon>Flavobacteriales</taxon>
        <taxon>Flavobacteriaceae</taxon>
        <taxon>Flavobacterium</taxon>
    </lineage>
</organism>
<gene>
    <name evidence="12" type="primary">hisC</name>
    <name evidence="14" type="ORF">AM493_06370</name>
</gene>
<evidence type="ECO:0000256" key="7">
    <source>
        <dbReference type="ARBA" id="ARBA00022605"/>
    </source>
</evidence>
<dbReference type="EC" id="2.6.1.9" evidence="12"/>
<proteinExistence type="inferred from homology"/>
<dbReference type="GO" id="GO:0004400">
    <property type="term" value="F:histidinol-phosphate transaminase activity"/>
    <property type="evidence" value="ECO:0007669"/>
    <property type="project" value="UniProtKB-UniRule"/>
</dbReference>
<comment type="catalytic activity">
    <reaction evidence="11 12">
        <text>L-histidinol phosphate + 2-oxoglutarate = 3-(imidazol-4-yl)-2-oxopropyl phosphate + L-glutamate</text>
        <dbReference type="Rhea" id="RHEA:23744"/>
        <dbReference type="ChEBI" id="CHEBI:16810"/>
        <dbReference type="ChEBI" id="CHEBI:29985"/>
        <dbReference type="ChEBI" id="CHEBI:57766"/>
        <dbReference type="ChEBI" id="CHEBI:57980"/>
        <dbReference type="EC" id="2.6.1.9"/>
    </reaction>
</comment>
<evidence type="ECO:0000256" key="10">
    <source>
        <dbReference type="ARBA" id="ARBA00023102"/>
    </source>
</evidence>